<reference evidence="1" key="1">
    <citation type="journal article" date="2021" name="Proc. Natl. Acad. Sci. U.S.A.">
        <title>A Catalog of Tens of Thousands of Viruses from Human Metagenomes Reveals Hidden Associations with Chronic Diseases.</title>
        <authorList>
            <person name="Tisza M.J."/>
            <person name="Buck C.B."/>
        </authorList>
    </citation>
    <scope>NUCLEOTIDE SEQUENCE</scope>
    <source>
        <strain evidence="1">Ctu2j3</strain>
    </source>
</reference>
<organism evidence="1">
    <name type="scientific">Myoviridae sp. ctu2j3</name>
    <dbReference type="NCBI Taxonomy" id="2825197"/>
    <lineage>
        <taxon>Viruses</taxon>
        <taxon>Duplodnaviria</taxon>
        <taxon>Heunggongvirae</taxon>
        <taxon>Uroviricota</taxon>
        <taxon>Caudoviricetes</taxon>
    </lineage>
</organism>
<name>A0A8S5UHZ5_9CAUD</name>
<protein>
    <submittedName>
        <fullName evidence="1">Uncharacterized protein</fullName>
    </submittedName>
</protein>
<dbReference type="EMBL" id="BK016090">
    <property type="protein sequence ID" value="DAF94052.1"/>
    <property type="molecule type" value="Genomic_DNA"/>
</dbReference>
<sequence>MLRKIFGFDEQQFPALAGATFAYLFGRIDQDALVAQLREQAPYSVDRVLAVIRAEGVEGVGGATGYVLQNCKLYAWAYFKHRHGGEKPRAADFKITMDDARFLRRLNLGHLSLEYPSYGLKEWGDLVYNAMCEIERSGYIGKFMNKKMKFLMRPAFDLKRDDLRGEMVTAAFRAIYLKFPRFDSVLHITNVAKTTISNTGKTLITYHTNPARQRLQAGAEKGQFESRIVSTEALSNMEAPDQYMSGLRDALTTLVQVAESGGMRPDVQRFLLICAGHHDAGFSEFLRRDNTLSVESMPYDRYLERARTYFGFSESQVQRLFAKLKTLL</sequence>
<accession>A0A8S5UHZ5</accession>
<proteinExistence type="predicted"/>
<dbReference type="EMBL" id="BK016090">
    <property type="protein sequence ID" value="DAF94233.1"/>
    <property type="molecule type" value="Genomic_DNA"/>
</dbReference>
<evidence type="ECO:0000313" key="1">
    <source>
        <dbReference type="EMBL" id="DAF94052.1"/>
    </source>
</evidence>